<dbReference type="AlphaFoldDB" id="A0A1M5PLH0"/>
<dbReference type="GO" id="GO:0006281">
    <property type="term" value="P:DNA repair"/>
    <property type="evidence" value="ECO:0007669"/>
    <property type="project" value="UniProtKB-KW"/>
</dbReference>
<proteinExistence type="predicted"/>
<dbReference type="InterPro" id="IPR036631">
    <property type="entry name" value="MGMT_N_sf"/>
</dbReference>
<dbReference type="GO" id="GO:0003908">
    <property type="term" value="F:methylated-DNA-[protein]-cysteine S-methyltransferase activity"/>
    <property type="evidence" value="ECO:0007669"/>
    <property type="project" value="UniProtKB-EC"/>
</dbReference>
<evidence type="ECO:0000313" key="8">
    <source>
        <dbReference type="EMBL" id="SHH02618.1"/>
    </source>
</evidence>
<dbReference type="RefSeq" id="WP_079568506.1">
    <property type="nucleotide sequence ID" value="NZ_LT670818.1"/>
</dbReference>
<dbReference type="InterPro" id="IPR036217">
    <property type="entry name" value="MethylDNA_cys_MeTrfase_DNAb"/>
</dbReference>
<evidence type="ECO:0000259" key="7">
    <source>
        <dbReference type="Pfam" id="PF01035"/>
    </source>
</evidence>
<protein>
    <submittedName>
        <fullName evidence="8">Methylated-DNA-[protein]-cysteine S-methyltransferase/AraC family transcriptional regulator, regulatory protein of adaptative response / methylated-DNA-[protein]-cysteine methyltransferase</fullName>
    </submittedName>
</protein>
<evidence type="ECO:0000256" key="4">
    <source>
        <dbReference type="ARBA" id="ARBA00022763"/>
    </source>
</evidence>
<comment type="catalytic activity">
    <reaction evidence="1">
        <text>a 4-O-methyl-thymidine in DNA + L-cysteinyl-[protein] = a thymidine in DNA + S-methyl-L-cysteinyl-[protein]</text>
        <dbReference type="Rhea" id="RHEA:53428"/>
        <dbReference type="Rhea" id="RHEA-COMP:10131"/>
        <dbReference type="Rhea" id="RHEA-COMP:10132"/>
        <dbReference type="Rhea" id="RHEA-COMP:13555"/>
        <dbReference type="Rhea" id="RHEA-COMP:13556"/>
        <dbReference type="ChEBI" id="CHEBI:29950"/>
        <dbReference type="ChEBI" id="CHEBI:82612"/>
        <dbReference type="ChEBI" id="CHEBI:137386"/>
        <dbReference type="ChEBI" id="CHEBI:137387"/>
        <dbReference type="EC" id="2.1.1.63"/>
    </reaction>
</comment>
<dbReference type="PANTHER" id="PTHR10815:SF14">
    <property type="entry name" value="BIFUNCTIONAL TRANSCRIPTIONAL ACTIVATOR_DNA REPAIR ENZYME ADA"/>
    <property type="match status" value="1"/>
</dbReference>
<keyword evidence="5" id="KW-0234">DNA repair</keyword>
<keyword evidence="2 8" id="KW-0489">Methyltransferase</keyword>
<feature type="domain" description="Methylated-DNA-[protein]-cysteine S-methyltransferase DNA binding" evidence="7">
    <location>
        <begin position="108"/>
        <end position="189"/>
    </location>
</feature>
<organism evidence="8 9">
    <name type="scientific">Bradyrhizobium erythrophlei</name>
    <dbReference type="NCBI Taxonomy" id="1437360"/>
    <lineage>
        <taxon>Bacteria</taxon>
        <taxon>Pseudomonadati</taxon>
        <taxon>Pseudomonadota</taxon>
        <taxon>Alphaproteobacteria</taxon>
        <taxon>Hyphomicrobiales</taxon>
        <taxon>Nitrobacteraceae</taxon>
        <taxon>Bradyrhizobium</taxon>
    </lineage>
</organism>
<keyword evidence="3 8" id="KW-0808">Transferase</keyword>
<dbReference type="Proteomes" id="UP000190675">
    <property type="component" value="Chromosome I"/>
</dbReference>
<evidence type="ECO:0000256" key="3">
    <source>
        <dbReference type="ARBA" id="ARBA00022679"/>
    </source>
</evidence>
<dbReference type="NCBIfam" id="TIGR00589">
    <property type="entry name" value="ogt"/>
    <property type="match status" value="1"/>
</dbReference>
<dbReference type="PROSITE" id="PS00374">
    <property type="entry name" value="MGMT"/>
    <property type="match status" value="1"/>
</dbReference>
<evidence type="ECO:0000256" key="5">
    <source>
        <dbReference type="ARBA" id="ARBA00023204"/>
    </source>
</evidence>
<dbReference type="SUPFAM" id="SSF46767">
    <property type="entry name" value="Methylated DNA-protein cysteine methyltransferase, C-terminal domain"/>
    <property type="match status" value="1"/>
</dbReference>
<dbReference type="GO" id="GO:0032259">
    <property type="term" value="P:methylation"/>
    <property type="evidence" value="ECO:0007669"/>
    <property type="project" value="UniProtKB-KW"/>
</dbReference>
<comment type="catalytic activity">
    <reaction evidence="6">
        <text>a 6-O-methyl-2'-deoxyguanosine in DNA + L-cysteinyl-[protein] = S-methyl-L-cysteinyl-[protein] + a 2'-deoxyguanosine in DNA</text>
        <dbReference type="Rhea" id="RHEA:24000"/>
        <dbReference type="Rhea" id="RHEA-COMP:10131"/>
        <dbReference type="Rhea" id="RHEA-COMP:10132"/>
        <dbReference type="Rhea" id="RHEA-COMP:11367"/>
        <dbReference type="Rhea" id="RHEA-COMP:11368"/>
        <dbReference type="ChEBI" id="CHEBI:29950"/>
        <dbReference type="ChEBI" id="CHEBI:82612"/>
        <dbReference type="ChEBI" id="CHEBI:85445"/>
        <dbReference type="ChEBI" id="CHEBI:85448"/>
        <dbReference type="EC" id="2.1.1.63"/>
    </reaction>
</comment>
<dbReference type="SUPFAM" id="SSF53155">
    <property type="entry name" value="Methylated DNA-protein cysteine methyltransferase domain"/>
    <property type="match status" value="1"/>
</dbReference>
<dbReference type="Gene3D" id="1.10.10.10">
    <property type="entry name" value="Winged helix-like DNA-binding domain superfamily/Winged helix DNA-binding domain"/>
    <property type="match status" value="1"/>
</dbReference>
<evidence type="ECO:0000313" key="9">
    <source>
        <dbReference type="Proteomes" id="UP000190675"/>
    </source>
</evidence>
<dbReference type="PANTHER" id="PTHR10815">
    <property type="entry name" value="METHYLATED-DNA--PROTEIN-CYSTEINE METHYLTRANSFERASE"/>
    <property type="match status" value="1"/>
</dbReference>
<evidence type="ECO:0000256" key="1">
    <source>
        <dbReference type="ARBA" id="ARBA00001286"/>
    </source>
</evidence>
<dbReference type="InterPro" id="IPR001497">
    <property type="entry name" value="MethylDNA_cys_MeTrfase_AS"/>
</dbReference>
<dbReference type="CDD" id="cd06445">
    <property type="entry name" value="ATase"/>
    <property type="match status" value="1"/>
</dbReference>
<evidence type="ECO:0000256" key="2">
    <source>
        <dbReference type="ARBA" id="ARBA00022603"/>
    </source>
</evidence>
<reference evidence="8 9" key="1">
    <citation type="submission" date="2016-11" db="EMBL/GenBank/DDBJ databases">
        <authorList>
            <person name="Jaros S."/>
            <person name="Januszkiewicz K."/>
            <person name="Wedrychowicz H."/>
        </authorList>
    </citation>
    <scope>NUCLEOTIDE SEQUENCE [LARGE SCALE GENOMIC DNA]</scope>
    <source>
        <strain evidence="8 9">GAS242</strain>
    </source>
</reference>
<evidence type="ECO:0000256" key="6">
    <source>
        <dbReference type="ARBA" id="ARBA00049348"/>
    </source>
</evidence>
<dbReference type="OrthoDB" id="9802228at2"/>
<sequence length="191" mass="20594">MNLMTSEAALRLLPAAEPANTATDVLLFGVGDSALGKVLLARSAKGVCAILLGDDAGELEADLAGRFPEATLVANEVMVRDDLAKVVRYAEKPSEGLDLALDMRGTPLQRRIWQQICAIPVGNTMSYMHLARLINNVYPKVAARVVANACAANMIALAVPCHRVIRTDGELAGYRWGIERKRDLIEKEALA</sequence>
<keyword evidence="4" id="KW-0227">DNA damage</keyword>
<gene>
    <name evidence="8" type="ORF">SAMN05444169_5327</name>
</gene>
<dbReference type="Gene3D" id="3.30.160.70">
    <property type="entry name" value="Methylated DNA-protein cysteine methyltransferase domain"/>
    <property type="match status" value="1"/>
</dbReference>
<accession>A0A1M5PLH0</accession>
<dbReference type="InterPro" id="IPR014048">
    <property type="entry name" value="MethylDNA_cys_MeTrfase_DNA-bd"/>
</dbReference>
<name>A0A1M5PLH0_9BRAD</name>
<dbReference type="EMBL" id="LT670818">
    <property type="protein sequence ID" value="SHH02618.1"/>
    <property type="molecule type" value="Genomic_DNA"/>
</dbReference>
<dbReference type="InterPro" id="IPR036388">
    <property type="entry name" value="WH-like_DNA-bd_sf"/>
</dbReference>
<dbReference type="Pfam" id="PF01035">
    <property type="entry name" value="DNA_binding_1"/>
    <property type="match status" value="1"/>
</dbReference>